<dbReference type="InterPro" id="IPR013783">
    <property type="entry name" value="Ig-like_fold"/>
</dbReference>
<evidence type="ECO:0000256" key="1">
    <source>
        <dbReference type="SAM" id="SignalP"/>
    </source>
</evidence>
<dbReference type="InterPro" id="IPR036179">
    <property type="entry name" value="Ig-like_dom_sf"/>
</dbReference>
<keyword evidence="3" id="KW-1185">Reference proteome</keyword>
<sequence>MEFWLSWVFLVAILRENLCRTTDVHLVESEGGLVYTGVGCSKRLSCAVSGFIFDDYAMNWVHQSPGKGRRVKNTAGRNRVIDGL</sequence>
<dbReference type="PANTHER" id="PTHR23266">
    <property type="entry name" value="IMMUNOGLOBULIN HEAVY CHAIN"/>
    <property type="match status" value="1"/>
</dbReference>
<dbReference type="GeneTree" id="ENSGT01120000277894"/>
<accession>A0A8C4LB25</accession>
<dbReference type="OMA" id="CRTTDVH"/>
<feature type="signal peptide" evidence="1">
    <location>
        <begin position="1"/>
        <end position="19"/>
    </location>
</feature>
<evidence type="ECO:0000313" key="3">
    <source>
        <dbReference type="Proteomes" id="UP000694387"/>
    </source>
</evidence>
<feature type="chain" id="PRO_5034475027" description="Secreted protein" evidence="1">
    <location>
        <begin position="20"/>
        <end position="84"/>
    </location>
</feature>
<dbReference type="InterPro" id="IPR050199">
    <property type="entry name" value="IgHV"/>
</dbReference>
<dbReference type="AlphaFoldDB" id="A0A8C4LB25"/>
<evidence type="ECO:0000313" key="2">
    <source>
        <dbReference type="Ensembl" id="ENSEASP00005006511.1"/>
    </source>
</evidence>
<dbReference type="Proteomes" id="UP000694387">
    <property type="component" value="Chromosome 7"/>
</dbReference>
<evidence type="ECO:0008006" key="4">
    <source>
        <dbReference type="Google" id="ProtNLM"/>
    </source>
</evidence>
<protein>
    <recommendedName>
        <fullName evidence="4">Secreted protein</fullName>
    </recommendedName>
</protein>
<proteinExistence type="predicted"/>
<keyword evidence="1" id="KW-0732">Signal</keyword>
<reference evidence="2" key="3">
    <citation type="submission" date="2025-09" db="UniProtKB">
        <authorList>
            <consortium name="Ensembl"/>
        </authorList>
    </citation>
    <scope>IDENTIFICATION</scope>
</reference>
<organism evidence="2 3">
    <name type="scientific">Equus asinus</name>
    <name type="common">Donkey</name>
    <name type="synonym">Equus africanus asinus</name>
    <dbReference type="NCBI Taxonomy" id="9793"/>
    <lineage>
        <taxon>Eukaryota</taxon>
        <taxon>Metazoa</taxon>
        <taxon>Chordata</taxon>
        <taxon>Craniata</taxon>
        <taxon>Vertebrata</taxon>
        <taxon>Euteleostomi</taxon>
        <taxon>Mammalia</taxon>
        <taxon>Eutheria</taxon>
        <taxon>Laurasiatheria</taxon>
        <taxon>Perissodactyla</taxon>
        <taxon>Equidae</taxon>
        <taxon>Equus</taxon>
    </lineage>
</organism>
<name>A0A8C4LB25_EQUAS</name>
<dbReference type="Ensembl" id="ENSEAST00005007124.2">
    <property type="protein sequence ID" value="ENSEASP00005006511.1"/>
    <property type="gene ID" value="ENSEASG00005004816.2"/>
</dbReference>
<reference evidence="2 3" key="1">
    <citation type="journal article" date="2020" name="Nat. Commun.">
        <title>Donkey genomes provide new insights into domestication and selection for coat color.</title>
        <authorList>
            <person name="Wang"/>
            <person name="C."/>
            <person name="Li"/>
            <person name="H."/>
            <person name="Guo"/>
            <person name="Y."/>
            <person name="Huang"/>
            <person name="J."/>
            <person name="Sun"/>
            <person name="Y."/>
            <person name="Min"/>
            <person name="J."/>
            <person name="Wang"/>
            <person name="J."/>
            <person name="Fang"/>
            <person name="X."/>
            <person name="Zhao"/>
            <person name="Z."/>
            <person name="Wang"/>
            <person name="S."/>
            <person name="Zhang"/>
            <person name="Y."/>
            <person name="Liu"/>
            <person name="Q."/>
            <person name="Jiang"/>
            <person name="Q."/>
            <person name="Wang"/>
            <person name="X."/>
            <person name="Guo"/>
            <person name="Y."/>
            <person name="Yang"/>
            <person name="C."/>
            <person name="Wang"/>
            <person name="Y."/>
            <person name="Tian"/>
            <person name="F."/>
            <person name="Zhuang"/>
            <person name="G."/>
            <person name="Fan"/>
            <person name="Y."/>
            <person name="Gao"/>
            <person name="Q."/>
            <person name="Li"/>
            <person name="Y."/>
            <person name="Ju"/>
            <person name="Z."/>
            <person name="Li"/>
            <person name="J."/>
            <person name="Li"/>
            <person name="R."/>
            <person name="Hou"/>
            <person name="M."/>
            <person name="Yang"/>
            <person name="G."/>
            <person name="Liu"/>
            <person name="G."/>
            <person name="Liu"/>
            <person name="W."/>
            <person name="Guo"/>
            <person name="J."/>
            <person name="Pan"/>
            <person name="S."/>
            <person name="Fan"/>
            <person name="G."/>
            <person name="Zhang"/>
            <person name="W."/>
            <person name="Zhang"/>
            <person name="R."/>
            <person name="Yu"/>
            <person name="J."/>
            <person name="Zhang"/>
            <person name="X."/>
            <person name="Yin"/>
            <person name="Q."/>
            <person name="Ji"/>
            <person name="C."/>
            <person name="Jin"/>
            <person name="Y."/>
            <person name="Yue"/>
            <person name="G."/>
            <person name="Liu"/>
            <person name="M."/>
            <person name="Xu"/>
            <person name="J."/>
            <person name="Liu"/>
            <person name="S."/>
            <person name="Jordana"/>
            <person name="J."/>
            <person name="Noce"/>
            <person name="A."/>
            <person name="Amills"/>
            <person name="M."/>
            <person name="Wu"/>
            <person name="D.D."/>
            <person name="Li"/>
            <person name="S."/>
            <person name="Zhou"/>
            <person name="X. and Zhong"/>
            <person name="J."/>
        </authorList>
    </citation>
    <scope>NUCLEOTIDE SEQUENCE [LARGE SCALE GENOMIC DNA]</scope>
</reference>
<reference evidence="2" key="2">
    <citation type="submission" date="2025-08" db="UniProtKB">
        <authorList>
            <consortium name="Ensembl"/>
        </authorList>
    </citation>
    <scope>IDENTIFICATION</scope>
</reference>
<dbReference type="SUPFAM" id="SSF48726">
    <property type="entry name" value="Immunoglobulin"/>
    <property type="match status" value="1"/>
</dbReference>
<dbReference type="Gene3D" id="2.60.40.10">
    <property type="entry name" value="Immunoglobulins"/>
    <property type="match status" value="1"/>
</dbReference>